<dbReference type="NCBIfam" id="NF043083">
    <property type="entry name" value="XdhB_XDHase"/>
    <property type="match status" value="1"/>
</dbReference>
<dbReference type="AlphaFoldDB" id="A0A644Y9K3"/>
<accession>A0A644Y9K3</accession>
<dbReference type="InterPro" id="IPR050031">
    <property type="entry name" value="XdhB_XDHase"/>
</dbReference>
<dbReference type="PROSITE" id="PS51387">
    <property type="entry name" value="FAD_PCMH"/>
    <property type="match status" value="1"/>
</dbReference>
<dbReference type="InterPro" id="IPR036318">
    <property type="entry name" value="FAD-bd_PCMH-like_sf"/>
</dbReference>
<keyword evidence="2" id="KW-0274">FAD</keyword>
<dbReference type="GO" id="GO:0071949">
    <property type="term" value="F:FAD binding"/>
    <property type="evidence" value="ECO:0007669"/>
    <property type="project" value="InterPro"/>
</dbReference>
<evidence type="ECO:0000256" key="3">
    <source>
        <dbReference type="ARBA" id="ARBA00023002"/>
    </source>
</evidence>
<dbReference type="InterPro" id="IPR051312">
    <property type="entry name" value="Diverse_Substr_Oxidored"/>
</dbReference>
<dbReference type="GO" id="GO:0002197">
    <property type="term" value="C:xanthine dehydrogenase complex"/>
    <property type="evidence" value="ECO:0007669"/>
    <property type="project" value="InterPro"/>
</dbReference>
<sequence>MYNFGTIYETTSVEDALRLKKEHPQAHFLAGGSDILIKVREGKLAGCDVINIYNLDELRGICLEEDGSILIRPLTSFTDVAMHPIIKQYIPVLGEAVNQIGGPQVRNIGTIGGNICNGVTSADSATTLKAYDAMLEISSIDGTRILPYGQFNLGPGKVDLREGELLCGIRISKESYEKTYGHYIKYAMRRAMDIATLGCSVNVTLSEDKKTVKRLRIAFGVAAPVPIRSTTAEASANGHAVNEALLEQVSVGALADVNPRTSWRASKEFRMQLVKEMAKRATKAAIEKAGGTING</sequence>
<reference evidence="5" key="1">
    <citation type="submission" date="2019-08" db="EMBL/GenBank/DDBJ databases">
        <authorList>
            <person name="Kucharzyk K."/>
            <person name="Murdoch R.W."/>
            <person name="Higgins S."/>
            <person name="Loffler F."/>
        </authorList>
    </citation>
    <scope>NUCLEOTIDE SEQUENCE</scope>
</reference>
<dbReference type="Gene3D" id="3.30.390.50">
    <property type="entry name" value="CO dehydrogenase flavoprotein, C-terminal domain"/>
    <property type="match status" value="1"/>
</dbReference>
<comment type="caution">
    <text evidence="5">The sequence shown here is derived from an EMBL/GenBank/DDBJ whole genome shotgun (WGS) entry which is preliminary data.</text>
</comment>
<dbReference type="GO" id="GO:0008805">
    <property type="term" value="F:carbon-monoxide oxygenase activity"/>
    <property type="evidence" value="ECO:0007669"/>
    <property type="project" value="UniProtKB-EC"/>
</dbReference>
<evidence type="ECO:0000313" key="5">
    <source>
        <dbReference type="EMBL" id="MPM24857.1"/>
    </source>
</evidence>
<name>A0A644Y9K3_9ZZZZ</name>
<dbReference type="SMART" id="SM01092">
    <property type="entry name" value="CO_deh_flav_C"/>
    <property type="match status" value="1"/>
</dbReference>
<dbReference type="InterPro" id="IPR016169">
    <property type="entry name" value="FAD-bd_PCMH_sub2"/>
</dbReference>
<evidence type="ECO:0000256" key="1">
    <source>
        <dbReference type="ARBA" id="ARBA00022630"/>
    </source>
</evidence>
<keyword evidence="1" id="KW-0285">Flavoprotein</keyword>
<dbReference type="SUPFAM" id="SSF56176">
    <property type="entry name" value="FAD-binding/transporter-associated domain-like"/>
    <property type="match status" value="1"/>
</dbReference>
<proteinExistence type="predicted"/>
<gene>
    <name evidence="5" type="primary">cutM_4</name>
    <name evidence="5" type="ORF">SDC9_71345</name>
</gene>
<keyword evidence="3 5" id="KW-0560">Oxidoreductase</keyword>
<organism evidence="5">
    <name type="scientific">bioreactor metagenome</name>
    <dbReference type="NCBI Taxonomy" id="1076179"/>
    <lineage>
        <taxon>unclassified sequences</taxon>
        <taxon>metagenomes</taxon>
        <taxon>ecological metagenomes</taxon>
    </lineage>
</organism>
<dbReference type="NCBIfam" id="NF007427">
    <property type="entry name" value="PRK09971.1"/>
    <property type="match status" value="1"/>
</dbReference>
<dbReference type="SUPFAM" id="SSF55447">
    <property type="entry name" value="CO dehydrogenase flavoprotein C-terminal domain-like"/>
    <property type="match status" value="1"/>
</dbReference>
<dbReference type="GO" id="GO:0004854">
    <property type="term" value="F:xanthine dehydrogenase activity"/>
    <property type="evidence" value="ECO:0007669"/>
    <property type="project" value="InterPro"/>
</dbReference>
<dbReference type="EC" id="1.2.5.3" evidence="5"/>
<dbReference type="Pfam" id="PF00941">
    <property type="entry name" value="FAD_binding_5"/>
    <property type="match status" value="1"/>
</dbReference>
<dbReference type="InterPro" id="IPR016167">
    <property type="entry name" value="FAD-bd_PCMH_sub1"/>
</dbReference>
<dbReference type="FunFam" id="3.30.465.10:FF:000017">
    <property type="entry name" value="Xanthine dehydrogenase, FAD binding subunit"/>
    <property type="match status" value="1"/>
</dbReference>
<dbReference type="InterPro" id="IPR036683">
    <property type="entry name" value="CO_DH_flav_C_dom_sf"/>
</dbReference>
<dbReference type="InterPro" id="IPR002346">
    <property type="entry name" value="Mopterin_DH_FAD-bd"/>
</dbReference>
<dbReference type="Gene3D" id="3.30.43.10">
    <property type="entry name" value="Uridine Diphospho-n-acetylenolpyruvylglucosamine Reductase, domain 2"/>
    <property type="match status" value="1"/>
</dbReference>
<dbReference type="Gene3D" id="3.30.465.10">
    <property type="match status" value="1"/>
</dbReference>
<dbReference type="InterPro" id="IPR016166">
    <property type="entry name" value="FAD-bd_PCMH"/>
</dbReference>
<dbReference type="PANTHER" id="PTHR42659:SF9">
    <property type="entry name" value="XANTHINE DEHYDROGENASE FAD-BINDING SUBUNIT XDHB-RELATED"/>
    <property type="match status" value="1"/>
</dbReference>
<dbReference type="InterPro" id="IPR005107">
    <property type="entry name" value="CO_DH_flav_C"/>
</dbReference>
<evidence type="ECO:0000259" key="4">
    <source>
        <dbReference type="PROSITE" id="PS51387"/>
    </source>
</evidence>
<evidence type="ECO:0000256" key="2">
    <source>
        <dbReference type="ARBA" id="ARBA00022827"/>
    </source>
</evidence>
<dbReference type="PANTHER" id="PTHR42659">
    <property type="entry name" value="XANTHINE DEHYDROGENASE SUBUNIT C-RELATED"/>
    <property type="match status" value="1"/>
</dbReference>
<protein>
    <submittedName>
        <fullName evidence="5">Carbon monoxide dehydrogenase medium chain</fullName>
        <ecNumber evidence="5">1.2.5.3</ecNumber>
    </submittedName>
</protein>
<feature type="domain" description="FAD-binding PCMH-type" evidence="4">
    <location>
        <begin position="1"/>
        <end position="176"/>
    </location>
</feature>
<dbReference type="EMBL" id="VSSQ01004359">
    <property type="protein sequence ID" value="MPM24857.1"/>
    <property type="molecule type" value="Genomic_DNA"/>
</dbReference>
<dbReference type="Pfam" id="PF03450">
    <property type="entry name" value="CO_deh_flav_C"/>
    <property type="match status" value="1"/>
</dbReference>